<dbReference type="GeneID" id="59331235"/>
<sequence>MLLLFILITCFALASTLPAQGRYDDFQRAIFTLSNNPDGNNILSLAVSYNGTLSSPVLTPTGGKGLLGLNVGPPFGPVGTTVGSDGLFGQNSVVVSENYLFTVNSGSHTLSMFVISPWAPLYPKLVGKPVDTQGEFPQSVTYSAQLNTACVVNGGAKNGVACFTVSIENGLSPVGGLRPLKNLHTNTPPSGPPDSASEILFSPSSSALFVTIKGKPGPPAVPGYIYAFGVNNGQISSDAIISSPSALILDYSINFLGSETSALITDPTFGASIVNIASDLTVTETHHTTIPNQGAVCWAAYSRHYGTVYVVDANRTNVTALDPVSGAIKGVIHFQADALGGYDTIIDRQWMYILSGANSVVVIDLEESGGTAVQQLGIAQEGPAGHWQGMAVYPAHRDSFLW</sequence>
<evidence type="ECO:0000313" key="3">
    <source>
        <dbReference type="Proteomes" id="UP000593566"/>
    </source>
</evidence>
<dbReference type="InterPro" id="IPR011048">
    <property type="entry name" value="Haem_d1_sf"/>
</dbReference>
<evidence type="ECO:0000256" key="1">
    <source>
        <dbReference type="SAM" id="SignalP"/>
    </source>
</evidence>
<dbReference type="Gene3D" id="2.130.10.10">
    <property type="entry name" value="YVTN repeat-like/Quinoprotein amine dehydrogenase"/>
    <property type="match status" value="1"/>
</dbReference>
<dbReference type="AlphaFoldDB" id="A0A8H6CCV5"/>
<feature type="signal peptide" evidence="1">
    <location>
        <begin position="1"/>
        <end position="16"/>
    </location>
</feature>
<gene>
    <name evidence="2" type="ORF">HO133_002823</name>
</gene>
<keyword evidence="1" id="KW-0732">Signal</keyword>
<accession>A0A8H6CCV5</accession>
<feature type="chain" id="PRO_5034817595" evidence="1">
    <location>
        <begin position="17"/>
        <end position="402"/>
    </location>
</feature>
<evidence type="ECO:0000313" key="2">
    <source>
        <dbReference type="EMBL" id="KAF6221142.1"/>
    </source>
</evidence>
<keyword evidence="3" id="KW-1185">Reference proteome</keyword>
<dbReference type="Proteomes" id="UP000593566">
    <property type="component" value="Unassembled WGS sequence"/>
</dbReference>
<organism evidence="2 3">
    <name type="scientific">Letharia lupina</name>
    <dbReference type="NCBI Taxonomy" id="560253"/>
    <lineage>
        <taxon>Eukaryota</taxon>
        <taxon>Fungi</taxon>
        <taxon>Dikarya</taxon>
        <taxon>Ascomycota</taxon>
        <taxon>Pezizomycotina</taxon>
        <taxon>Lecanoromycetes</taxon>
        <taxon>OSLEUM clade</taxon>
        <taxon>Lecanoromycetidae</taxon>
        <taxon>Lecanorales</taxon>
        <taxon>Lecanorineae</taxon>
        <taxon>Parmeliaceae</taxon>
        <taxon>Letharia</taxon>
    </lineage>
</organism>
<dbReference type="EMBL" id="JACCJB010000015">
    <property type="protein sequence ID" value="KAF6221142.1"/>
    <property type="molecule type" value="Genomic_DNA"/>
</dbReference>
<name>A0A8H6CCV5_9LECA</name>
<reference evidence="2 3" key="1">
    <citation type="journal article" date="2020" name="Genomics">
        <title>Complete, high-quality genomes from long-read metagenomic sequencing of two wolf lichen thalli reveals enigmatic genome architecture.</title>
        <authorList>
            <person name="McKenzie S.K."/>
            <person name="Walston R.F."/>
            <person name="Allen J.L."/>
        </authorList>
    </citation>
    <scope>NUCLEOTIDE SEQUENCE [LARGE SCALE GENOMIC DNA]</scope>
    <source>
        <strain evidence="2">WasteWater1</strain>
    </source>
</reference>
<dbReference type="RefSeq" id="XP_037150577.1">
    <property type="nucleotide sequence ID" value="XM_037293748.1"/>
</dbReference>
<proteinExistence type="predicted"/>
<dbReference type="SUPFAM" id="SSF51004">
    <property type="entry name" value="C-terminal (heme d1) domain of cytochrome cd1-nitrite reductase"/>
    <property type="match status" value="1"/>
</dbReference>
<comment type="caution">
    <text evidence="2">The sequence shown here is derived from an EMBL/GenBank/DDBJ whole genome shotgun (WGS) entry which is preliminary data.</text>
</comment>
<protein>
    <submittedName>
        <fullName evidence="2">Uncharacterized protein</fullName>
    </submittedName>
</protein>
<dbReference type="InterPro" id="IPR015943">
    <property type="entry name" value="WD40/YVTN_repeat-like_dom_sf"/>
</dbReference>